<name>A0A3B0UXU5_9ZZZZ</name>
<dbReference type="CDD" id="cd05819">
    <property type="entry name" value="NHL"/>
    <property type="match status" value="1"/>
</dbReference>
<accession>A0A3B0UXU5</accession>
<dbReference type="EMBL" id="UOEZ01000033">
    <property type="protein sequence ID" value="VAW35701.1"/>
    <property type="molecule type" value="Genomic_DNA"/>
</dbReference>
<evidence type="ECO:0000256" key="1">
    <source>
        <dbReference type="ARBA" id="ARBA00022737"/>
    </source>
</evidence>
<dbReference type="InterPro" id="IPR011042">
    <property type="entry name" value="6-blade_b-propeller_TolB-like"/>
</dbReference>
<reference evidence="2" key="1">
    <citation type="submission" date="2018-06" db="EMBL/GenBank/DDBJ databases">
        <authorList>
            <person name="Zhirakovskaya E."/>
        </authorList>
    </citation>
    <scope>NUCLEOTIDE SEQUENCE</scope>
</reference>
<organism evidence="2">
    <name type="scientific">hydrothermal vent metagenome</name>
    <dbReference type="NCBI Taxonomy" id="652676"/>
    <lineage>
        <taxon>unclassified sequences</taxon>
        <taxon>metagenomes</taxon>
        <taxon>ecological metagenomes</taxon>
    </lineage>
</organism>
<evidence type="ECO:0000313" key="2">
    <source>
        <dbReference type="EMBL" id="VAW35701.1"/>
    </source>
</evidence>
<protein>
    <recommendedName>
        <fullName evidence="3">NHL repeat domain protein</fullName>
    </recommendedName>
</protein>
<proteinExistence type="predicted"/>
<sequence>MFVFLDTFKGLCRLVAIVAVFVVLTCTFAASAFAAKADLITIAVLGGDELTGNMAEPAGLFVDEARKRLYVADTVNNRLISFDKDLTFIAALTHDNFKLPLSVGKLPSGKFFITDASDDTLKLIDVKDKLITPFNIKGLKAAVEKFMPGRFAMDDAGNLYIVDKLNKRIVVADKDGNYQRSITAKGKDFYGFNDVRVDGRGNVYAVDTVGASIYVFNDKGGLVTRFGGKAGEAGLVFPVSVAVNSKGLIYVADRYLSQIMVYNRFGALQFTLLSKGVIPGDIYHPSYIYIDKSDLIYIIDGARVQVFKEKR</sequence>
<evidence type="ECO:0008006" key="3">
    <source>
        <dbReference type="Google" id="ProtNLM"/>
    </source>
</evidence>
<dbReference type="Gene3D" id="2.40.10.500">
    <property type="match status" value="1"/>
</dbReference>
<dbReference type="GO" id="GO:0008270">
    <property type="term" value="F:zinc ion binding"/>
    <property type="evidence" value="ECO:0007669"/>
    <property type="project" value="UniProtKB-KW"/>
</dbReference>
<dbReference type="PROSITE" id="PS51125">
    <property type="entry name" value="NHL"/>
    <property type="match status" value="1"/>
</dbReference>
<dbReference type="SUPFAM" id="SSF101898">
    <property type="entry name" value="NHL repeat"/>
    <property type="match status" value="1"/>
</dbReference>
<dbReference type="PANTHER" id="PTHR24104">
    <property type="entry name" value="E3 UBIQUITIN-PROTEIN LIGASE NHLRC1-RELATED"/>
    <property type="match status" value="1"/>
</dbReference>
<gene>
    <name evidence="2" type="ORF">MNBD_DELTA02-1164</name>
</gene>
<dbReference type="Gene3D" id="2.120.10.30">
    <property type="entry name" value="TolB, C-terminal domain"/>
    <property type="match status" value="1"/>
</dbReference>
<dbReference type="PANTHER" id="PTHR24104:SF25">
    <property type="entry name" value="PROTEIN LIN-41"/>
    <property type="match status" value="1"/>
</dbReference>
<keyword evidence="1" id="KW-0677">Repeat</keyword>
<dbReference type="InterPro" id="IPR050952">
    <property type="entry name" value="TRIM-NHL_E3_ligases"/>
</dbReference>
<dbReference type="AlphaFoldDB" id="A0A3B0UXU5"/>
<dbReference type="InterPro" id="IPR001258">
    <property type="entry name" value="NHL_repeat"/>
</dbReference>